<dbReference type="Proteomes" id="UP000244161">
    <property type="component" value="Unassembled WGS sequence"/>
</dbReference>
<keyword evidence="2" id="KW-1185">Reference proteome</keyword>
<evidence type="ECO:0000313" key="2">
    <source>
        <dbReference type="Proteomes" id="UP000244161"/>
    </source>
</evidence>
<accession>A0A2T5IPP0</accession>
<protein>
    <submittedName>
        <fullName evidence="1">Uncharacterized protein</fullName>
    </submittedName>
</protein>
<dbReference type="AlphaFoldDB" id="A0A2T5IPP0"/>
<organism evidence="1 2">
    <name type="scientific">Trichococcus patagoniensis</name>
    <dbReference type="NCBI Taxonomy" id="382641"/>
    <lineage>
        <taxon>Bacteria</taxon>
        <taxon>Bacillati</taxon>
        <taxon>Bacillota</taxon>
        <taxon>Bacilli</taxon>
        <taxon>Lactobacillales</taxon>
        <taxon>Carnobacteriaceae</taxon>
        <taxon>Trichococcus</taxon>
    </lineage>
</organism>
<dbReference type="EMBL" id="QAOM01000003">
    <property type="protein sequence ID" value="PTQ85779.1"/>
    <property type="molecule type" value="Genomic_DNA"/>
</dbReference>
<comment type="caution">
    <text evidence="1">The sequence shown here is derived from an EMBL/GenBank/DDBJ whole genome shotgun (WGS) entry which is preliminary data.</text>
</comment>
<name>A0A2T5IPP0_9LACT</name>
<proteinExistence type="predicted"/>
<reference evidence="1 2" key="1">
    <citation type="submission" date="2018-04" db="EMBL/GenBank/DDBJ databases">
        <title>Genomic Encyclopedia of Archaeal and Bacterial Type Strains, Phase II (KMG-II): from individual species to whole genera.</title>
        <authorList>
            <person name="Goeker M."/>
        </authorList>
    </citation>
    <scope>NUCLEOTIDE SEQUENCE [LARGE SCALE GENOMIC DNA]</scope>
    <source>
        <strain evidence="1 2">DSM 18806</strain>
    </source>
</reference>
<sequence>MSDSLRLSDNFRYVFGLLVRFLTVIGHLPLPPRSACPILYGYRTSSDTSVLRLSDSLRLSDNFRYVFGLLVRFFAVIGHLQIRLCSACPILNSYRTTSDTSSVCLSDSLRLSDNFRFNCTLLVRFFAVIGHLPMRAKKGCLQMRQPWL</sequence>
<gene>
    <name evidence="1" type="ORF">C8U37_103167</name>
</gene>
<evidence type="ECO:0000313" key="1">
    <source>
        <dbReference type="EMBL" id="PTQ85779.1"/>
    </source>
</evidence>